<protein>
    <submittedName>
        <fullName evidence="1">HAD family hydrolase</fullName>
    </submittedName>
</protein>
<dbReference type="EMBL" id="VTZN01000003">
    <property type="protein sequence ID" value="KAA1251992.1"/>
    <property type="molecule type" value="Genomic_DNA"/>
</dbReference>
<dbReference type="RefSeq" id="WP_149652159.1">
    <property type="nucleotide sequence ID" value="NZ_VTZN01000003.1"/>
</dbReference>
<dbReference type="Gene3D" id="1.10.150.720">
    <property type="entry name" value="Haloacid dehalogenase-like hydrolase"/>
    <property type="match status" value="1"/>
</dbReference>
<evidence type="ECO:0000313" key="2">
    <source>
        <dbReference type="Proteomes" id="UP000324701"/>
    </source>
</evidence>
<dbReference type="InterPro" id="IPR036412">
    <property type="entry name" value="HAD-like_sf"/>
</dbReference>
<evidence type="ECO:0000313" key="1">
    <source>
        <dbReference type="EMBL" id="KAA1251992.1"/>
    </source>
</evidence>
<comment type="caution">
    <text evidence="1">The sequence shown here is derived from an EMBL/GenBank/DDBJ whole genome shotgun (WGS) entry which is preliminary data.</text>
</comment>
<dbReference type="InterPro" id="IPR051828">
    <property type="entry name" value="HAD-like_hydrolase_domain"/>
</dbReference>
<proteinExistence type="predicted"/>
<organism evidence="1 2">
    <name type="scientific">Mycobacterium simiae</name>
    <name type="common">Mycobacterium habana</name>
    <dbReference type="NCBI Taxonomy" id="1784"/>
    <lineage>
        <taxon>Bacteria</taxon>
        <taxon>Bacillati</taxon>
        <taxon>Actinomycetota</taxon>
        <taxon>Actinomycetes</taxon>
        <taxon>Mycobacteriales</taxon>
        <taxon>Mycobacteriaceae</taxon>
        <taxon>Mycobacterium</taxon>
        <taxon>Mycobacterium simiae complex</taxon>
    </lineage>
</organism>
<dbReference type="SFLD" id="SFLDG01129">
    <property type="entry name" value="C1.5:_HAD__Beta-PGM__Phosphata"/>
    <property type="match status" value="1"/>
</dbReference>
<dbReference type="SFLD" id="SFLDS00003">
    <property type="entry name" value="Haloacid_Dehalogenase"/>
    <property type="match status" value="1"/>
</dbReference>
<dbReference type="OrthoDB" id="3362560at2"/>
<gene>
    <name evidence="1" type="ORF">F0Q45_01160</name>
</gene>
<keyword evidence="2" id="KW-1185">Reference proteome</keyword>
<dbReference type="PANTHER" id="PTHR46191:SF2">
    <property type="entry name" value="HALOACID DEHALOGENASE-LIKE HYDROLASE DOMAIN-CONTAINING PROTEIN 3"/>
    <property type="match status" value="1"/>
</dbReference>
<name>A0A5B1BVI7_MYCSI</name>
<dbReference type="PANTHER" id="PTHR46191">
    <property type="match status" value="1"/>
</dbReference>
<reference evidence="1 2" key="1">
    <citation type="submission" date="2019-09" db="EMBL/GenBank/DDBJ databases">
        <title>Report of infection by Mycobacterium simiae a patient suffering from pulmonary tuberculosis.</title>
        <authorList>
            <person name="Mohanty P.S."/>
            <person name="Bansal A.K."/>
            <person name="Singh H."/>
            <person name="Sharma S."/>
            <person name="Patil S.A."/>
            <person name="Upadhaya P."/>
            <person name="Singh P.K."/>
            <person name="Kumar D."/>
            <person name="Kumar S."/>
            <person name="Singh R.K."/>
            <person name="Chaudhary B."/>
        </authorList>
    </citation>
    <scope>NUCLEOTIDE SEQUENCE [LARGE SCALE GENOMIC DNA]</scope>
    <source>
        <strain evidence="1 2">JAL-560-SIM</strain>
    </source>
</reference>
<keyword evidence="1" id="KW-0378">Hydrolase</keyword>
<dbReference type="AlphaFoldDB" id="A0A5B1BVI7"/>
<dbReference type="Gene3D" id="3.40.50.1000">
    <property type="entry name" value="HAD superfamily/HAD-like"/>
    <property type="match status" value="1"/>
</dbReference>
<dbReference type="InterPro" id="IPR023214">
    <property type="entry name" value="HAD_sf"/>
</dbReference>
<dbReference type="InterPro" id="IPR044924">
    <property type="entry name" value="HAD-SF_hydro_IA_REG-2-like_cap"/>
</dbReference>
<accession>A0A5B1BVI7</accession>
<dbReference type="GO" id="GO:0016787">
    <property type="term" value="F:hydrolase activity"/>
    <property type="evidence" value="ECO:0007669"/>
    <property type="project" value="UniProtKB-KW"/>
</dbReference>
<dbReference type="SUPFAM" id="SSF56784">
    <property type="entry name" value="HAD-like"/>
    <property type="match status" value="1"/>
</dbReference>
<dbReference type="Proteomes" id="UP000324701">
    <property type="component" value="Unassembled WGS sequence"/>
</dbReference>
<dbReference type="Pfam" id="PF00702">
    <property type="entry name" value="Hydrolase"/>
    <property type="match status" value="1"/>
</dbReference>
<sequence>MLTAAATIANCRAVVFDCAGTLLRLDPSPEQIFQDAAGELGLDIALLEITRAYEVVNFAMQMKSSELTSKAKKDAYYAAFNRALCTVLGIDRSFDRLHPLLLSRFTARRRWVAFDDAAPALTAVGAHVDVHALANWDKHLEDVLVRAGLRHLVGDAASSELLGAEKPARACFDAFLDRNGLDADQVVYVGNEYVADVVGAREAGLKPILVDRDDRLPYADCLRVQNLLDLTPPDDARLRG</sequence>